<dbReference type="InterPro" id="IPR036086">
    <property type="entry name" value="ParB/Sulfiredoxin_sf"/>
</dbReference>
<accession>A0ABZ0JLN6</accession>
<evidence type="ECO:0000256" key="1">
    <source>
        <dbReference type="SAM" id="MobiDB-lite"/>
    </source>
</evidence>
<proteinExistence type="predicted"/>
<dbReference type="Proteomes" id="UP001302020">
    <property type="component" value="Chromosome"/>
</dbReference>
<dbReference type="Gene3D" id="1.10.287.1490">
    <property type="match status" value="1"/>
</dbReference>
<protein>
    <recommendedName>
        <fullName evidence="4">ParB/Sulfiredoxin domain-containing protein</fullName>
    </recommendedName>
</protein>
<keyword evidence="3" id="KW-1185">Reference proteome</keyword>
<sequence>MPHPQYELHPLCTLFPRLSGAEFDSLRDDIAANGLSQPIVLLDGQILDGGNRYRACLEAGVEPHFSEFKGGNIVSFVLSANLHRRHMSAGQQAAIVATAQDWAKAQSHGGDRKSDQPATLPLDRVADRAAQSGASERTQRMADKVAKADPALAKQVAHGEVSLPKAVAKVEGKEPQPPAPAKRVQGSAQAPQEPESRIAALEAELAAVRDNAAELAEMLESYDTVSEGEASIAKEMARLKAQIRTVEATRNQWMTTCGELRKEVTSLQRKLAKLEGAK</sequence>
<evidence type="ECO:0008006" key="4">
    <source>
        <dbReference type="Google" id="ProtNLM"/>
    </source>
</evidence>
<dbReference type="SUPFAM" id="SSF110849">
    <property type="entry name" value="ParB/Sulfiredoxin"/>
    <property type="match status" value="1"/>
</dbReference>
<organism evidence="2 3">
    <name type="scientific">Xanthomonas rydalmerensis</name>
    <dbReference type="NCBI Taxonomy" id="3046274"/>
    <lineage>
        <taxon>Bacteria</taxon>
        <taxon>Pseudomonadati</taxon>
        <taxon>Pseudomonadota</taxon>
        <taxon>Gammaproteobacteria</taxon>
        <taxon>Lysobacterales</taxon>
        <taxon>Lysobacteraceae</taxon>
        <taxon>Xanthomonas</taxon>
    </lineage>
</organism>
<gene>
    <name evidence="2" type="ORF">QN243_20265</name>
</gene>
<feature type="region of interest" description="Disordered" evidence="1">
    <location>
        <begin position="128"/>
        <end position="194"/>
    </location>
</feature>
<feature type="compositionally biased region" description="Basic and acidic residues" evidence="1">
    <location>
        <begin position="137"/>
        <end position="147"/>
    </location>
</feature>
<name>A0ABZ0JLN6_9XANT</name>
<dbReference type="EMBL" id="CP126172">
    <property type="protein sequence ID" value="WOS40697.1"/>
    <property type="molecule type" value="Genomic_DNA"/>
</dbReference>
<reference evidence="2 3" key="1">
    <citation type="submission" date="2023-05" db="EMBL/GenBank/DDBJ databases">
        <title>Xanthomonas rydalmerenesis sp. nov., a novel Xanthomonas species isolated from Fragaria x ananassa.</title>
        <authorList>
            <person name="McKnight D.J.E."/>
            <person name="Wong-Bajracharya J."/>
            <person name="Okoh E.B."/>
            <person name="Snijders F."/>
            <person name="Lidbetter F."/>
            <person name="Webster J."/>
            <person name="Djordjevic S.P."/>
            <person name="Bogema D.R."/>
            <person name="Chapman T.A."/>
        </authorList>
    </citation>
    <scope>NUCLEOTIDE SEQUENCE [LARGE SCALE GENOMIC DNA]</scope>
    <source>
        <strain evidence="2 3">DAR34883</strain>
    </source>
</reference>
<evidence type="ECO:0000313" key="3">
    <source>
        <dbReference type="Proteomes" id="UP001302020"/>
    </source>
</evidence>
<evidence type="ECO:0000313" key="2">
    <source>
        <dbReference type="EMBL" id="WOS40697.1"/>
    </source>
</evidence>
<dbReference type="RefSeq" id="WP_317844065.1">
    <property type="nucleotide sequence ID" value="NZ_CP126170.1"/>
</dbReference>